<evidence type="ECO:0000313" key="1">
    <source>
        <dbReference type="EMBL" id="CAI9566357.1"/>
    </source>
</evidence>
<accession>A0ABN9D5C9</accession>
<keyword evidence="2" id="KW-1185">Reference proteome</keyword>
<gene>
    <name evidence="1" type="ORF">SPARVUS_LOCUS6363164</name>
</gene>
<reference evidence="1" key="1">
    <citation type="submission" date="2023-05" db="EMBL/GenBank/DDBJ databases">
        <authorList>
            <person name="Stuckert A."/>
        </authorList>
    </citation>
    <scope>NUCLEOTIDE SEQUENCE</scope>
</reference>
<organism evidence="1 2">
    <name type="scientific">Staurois parvus</name>
    <dbReference type="NCBI Taxonomy" id="386267"/>
    <lineage>
        <taxon>Eukaryota</taxon>
        <taxon>Metazoa</taxon>
        <taxon>Chordata</taxon>
        <taxon>Craniata</taxon>
        <taxon>Vertebrata</taxon>
        <taxon>Euteleostomi</taxon>
        <taxon>Amphibia</taxon>
        <taxon>Batrachia</taxon>
        <taxon>Anura</taxon>
        <taxon>Neobatrachia</taxon>
        <taxon>Ranoidea</taxon>
        <taxon>Ranidae</taxon>
        <taxon>Staurois</taxon>
    </lineage>
</organism>
<dbReference type="Proteomes" id="UP001162483">
    <property type="component" value="Unassembled WGS sequence"/>
</dbReference>
<proteinExistence type="predicted"/>
<protein>
    <submittedName>
        <fullName evidence="1">Uncharacterized protein</fullName>
    </submittedName>
</protein>
<dbReference type="EMBL" id="CATNWA010014031">
    <property type="protein sequence ID" value="CAI9566357.1"/>
    <property type="molecule type" value="Genomic_DNA"/>
</dbReference>
<evidence type="ECO:0000313" key="2">
    <source>
        <dbReference type="Proteomes" id="UP001162483"/>
    </source>
</evidence>
<sequence length="54" mass="5930">MLFTCYCSPVVPALEHFQLLTCGTNQGQGLTTHRAPGNRKSWGPCVLTHTQKSI</sequence>
<comment type="caution">
    <text evidence="1">The sequence shown here is derived from an EMBL/GenBank/DDBJ whole genome shotgun (WGS) entry which is preliminary data.</text>
</comment>
<name>A0ABN9D5C9_9NEOB</name>